<keyword evidence="8" id="KW-1185">Reference proteome</keyword>
<keyword evidence="3" id="KW-0862">Zinc</keyword>
<evidence type="ECO:0000256" key="4">
    <source>
        <dbReference type="PROSITE-ProRule" id="PRU00175"/>
    </source>
</evidence>
<dbReference type="Proteomes" id="UP000664521">
    <property type="component" value="Unassembled WGS sequence"/>
</dbReference>
<protein>
    <submittedName>
        <fullName evidence="7">E3 ubiquitin ligase</fullName>
    </submittedName>
</protein>
<dbReference type="PANTHER" id="PTHR23327">
    <property type="entry name" value="RING FINGER PROTEIN 127"/>
    <property type="match status" value="1"/>
</dbReference>
<dbReference type="InterPro" id="IPR013083">
    <property type="entry name" value="Znf_RING/FYVE/PHD"/>
</dbReference>
<evidence type="ECO:0000313" key="8">
    <source>
        <dbReference type="Proteomes" id="UP000664521"/>
    </source>
</evidence>
<evidence type="ECO:0000256" key="3">
    <source>
        <dbReference type="ARBA" id="ARBA00022833"/>
    </source>
</evidence>
<evidence type="ECO:0000256" key="2">
    <source>
        <dbReference type="ARBA" id="ARBA00022771"/>
    </source>
</evidence>
<keyword evidence="1" id="KW-0479">Metal-binding</keyword>
<evidence type="ECO:0000256" key="1">
    <source>
        <dbReference type="ARBA" id="ARBA00022723"/>
    </source>
</evidence>
<gene>
    <name evidence="7" type="primary">PSH1</name>
    <name evidence="7" type="ORF">HETSPECPRED_006187</name>
</gene>
<dbReference type="SMART" id="SM00184">
    <property type="entry name" value="RING"/>
    <property type="match status" value="1"/>
</dbReference>
<dbReference type="SUPFAM" id="SSF57850">
    <property type="entry name" value="RING/U-box"/>
    <property type="match status" value="1"/>
</dbReference>
<feature type="compositionally biased region" description="Low complexity" evidence="5">
    <location>
        <begin position="568"/>
        <end position="580"/>
    </location>
</feature>
<dbReference type="InterPro" id="IPR017907">
    <property type="entry name" value="Znf_RING_CS"/>
</dbReference>
<feature type="region of interest" description="Disordered" evidence="5">
    <location>
        <begin position="234"/>
        <end position="255"/>
    </location>
</feature>
<dbReference type="InterPro" id="IPR001841">
    <property type="entry name" value="Znf_RING"/>
</dbReference>
<dbReference type="PROSITE" id="PS50089">
    <property type="entry name" value="ZF_RING_2"/>
    <property type="match status" value="1"/>
</dbReference>
<feature type="compositionally biased region" description="Low complexity" evidence="5">
    <location>
        <begin position="644"/>
        <end position="676"/>
    </location>
</feature>
<comment type="caution">
    <text evidence="7">The sequence shown here is derived from an EMBL/GenBank/DDBJ whole genome shotgun (WGS) entry which is preliminary data.</text>
</comment>
<feature type="region of interest" description="Disordered" evidence="5">
    <location>
        <begin position="267"/>
        <end position="343"/>
    </location>
</feature>
<dbReference type="Gene3D" id="3.30.40.10">
    <property type="entry name" value="Zinc/RING finger domain, C3HC4 (zinc finger)"/>
    <property type="match status" value="1"/>
</dbReference>
<dbReference type="InterPro" id="IPR018957">
    <property type="entry name" value="Znf_C3HC4_RING-type"/>
</dbReference>
<dbReference type="PROSITE" id="PS00518">
    <property type="entry name" value="ZF_RING_1"/>
    <property type="match status" value="1"/>
</dbReference>
<feature type="compositionally biased region" description="Basic and acidic residues" evidence="5">
    <location>
        <begin position="683"/>
        <end position="693"/>
    </location>
</feature>
<feature type="compositionally biased region" description="Low complexity" evidence="5">
    <location>
        <begin position="510"/>
        <end position="524"/>
    </location>
</feature>
<feature type="domain" description="RING-type" evidence="6">
    <location>
        <begin position="37"/>
        <end position="78"/>
    </location>
</feature>
<dbReference type="GO" id="GO:0008270">
    <property type="term" value="F:zinc ion binding"/>
    <property type="evidence" value="ECO:0007669"/>
    <property type="project" value="UniProtKB-KW"/>
</dbReference>
<evidence type="ECO:0000313" key="7">
    <source>
        <dbReference type="EMBL" id="CAF9906446.1"/>
    </source>
</evidence>
<accession>A0A8H3EFX4</accession>
<feature type="compositionally biased region" description="Polar residues" evidence="5">
    <location>
        <begin position="380"/>
        <end position="399"/>
    </location>
</feature>
<dbReference type="CDD" id="cd16568">
    <property type="entry name" value="RING-HC_ScPSH1-like"/>
    <property type="match status" value="1"/>
</dbReference>
<dbReference type="EMBL" id="CAJPDS010000004">
    <property type="protein sequence ID" value="CAF9906446.1"/>
    <property type="molecule type" value="Genomic_DNA"/>
</dbReference>
<dbReference type="Pfam" id="PF00097">
    <property type="entry name" value="zf-C3HC4"/>
    <property type="match status" value="1"/>
</dbReference>
<feature type="compositionally biased region" description="Polar residues" evidence="5">
    <location>
        <begin position="531"/>
        <end position="551"/>
    </location>
</feature>
<organism evidence="7 8">
    <name type="scientific">Heterodermia speciosa</name>
    <dbReference type="NCBI Taxonomy" id="116794"/>
    <lineage>
        <taxon>Eukaryota</taxon>
        <taxon>Fungi</taxon>
        <taxon>Dikarya</taxon>
        <taxon>Ascomycota</taxon>
        <taxon>Pezizomycotina</taxon>
        <taxon>Lecanoromycetes</taxon>
        <taxon>OSLEUM clade</taxon>
        <taxon>Lecanoromycetidae</taxon>
        <taxon>Caliciales</taxon>
        <taxon>Physciaceae</taxon>
        <taxon>Heterodermia</taxon>
    </lineage>
</organism>
<dbReference type="AlphaFoldDB" id="A0A8H3EFX4"/>
<feature type="region of interest" description="Disordered" evidence="5">
    <location>
        <begin position="361"/>
        <end position="410"/>
    </location>
</feature>
<sequence length="725" mass="79253">MSRSKNVDFRHSEQAGSASLLQTLESSLDDLRSIITCRICIRPLYEPYTVACGHTFCYGCLRQWFERDPRKKTCPDCRTEVTREPAPSYLQLRDITQIFVSRPELIPPGETTEEHRALQQEEASLVDKDKATGASTGKSLFGVRFQDSGLRHVPAIRDVEDGVDRCPRCTWELEDGWCEGCGYGVADGYSEPSMSDSDRSYYTNDLGDEPADLHMMGGGSNLYAADEFFDERSVSVDERGASADSDEDPRNYEGRDTHLYQAFARARDRVRNPTAAAQNSEHPQRRGSHGVSSIVDHDEDDQSYPDTELYSSDGTAGSLNDFIADDAGERSPLAGSPRSSLYGTESINGIEEAMGYSSDYEGGFSPYGSDHEGHIEGEGSTDNVQNDSDTDSEPNSMAQPSLVDAPIAESDEDAEILAVVRARRNDRHLNSNNNTSRSLRQDVPQNRGSTYIGRSKQAPIEIGSDSDIPMPIPRSRRYRPIVDPESSGDDAATRHSRESASSGTVRRRSPSVSSSDVSTTQSTGDVRKQSSRIILNSSPIRDSSSEGNPTARSPALDYPPRPRHIVGATSSYANTASSSSVGTHWFPGTSRGRRSSVARRSLSNASSSLREASSRSREKSSRRLSNTRHSPNIRPNRLLTPRVAPNSAAPSRPSPTRNRSSRAASSPSSGHGPRSTASLRSSGSDEARAAAKAERRRMKLDTRRRHRGMANTSSTGLGDLPSILQ</sequence>
<evidence type="ECO:0000259" key="6">
    <source>
        <dbReference type="PROSITE" id="PS50089"/>
    </source>
</evidence>
<feature type="compositionally biased region" description="Low complexity" evidence="5">
    <location>
        <begin position="598"/>
        <end position="611"/>
    </location>
</feature>
<evidence type="ECO:0000256" key="5">
    <source>
        <dbReference type="SAM" id="MobiDB-lite"/>
    </source>
</evidence>
<feature type="region of interest" description="Disordered" evidence="5">
    <location>
        <begin position="427"/>
        <end position="725"/>
    </location>
</feature>
<keyword evidence="2 4" id="KW-0863">Zinc-finger</keyword>
<name>A0A8H3EFX4_9LECA</name>
<dbReference type="PANTHER" id="PTHR23327:SF51">
    <property type="entry name" value="TRANSCRIPTIONAL REGULATOR OF YEAST FORM ADHERENCE 3"/>
    <property type="match status" value="1"/>
</dbReference>
<feature type="compositionally biased region" description="Basic residues" evidence="5">
    <location>
        <begin position="694"/>
        <end position="708"/>
    </location>
</feature>
<reference evidence="7" key="1">
    <citation type="submission" date="2021-03" db="EMBL/GenBank/DDBJ databases">
        <authorList>
            <person name="Tagirdzhanova G."/>
        </authorList>
    </citation>
    <scope>NUCLEOTIDE SEQUENCE</scope>
</reference>
<dbReference type="OrthoDB" id="6105938at2759"/>
<feature type="compositionally biased region" description="Polar residues" evidence="5">
    <location>
        <begin position="309"/>
        <end position="318"/>
    </location>
</feature>
<proteinExistence type="predicted"/>
<feature type="compositionally biased region" description="Basic and acidic residues" evidence="5">
    <location>
        <begin position="612"/>
        <end position="621"/>
    </location>
</feature>